<dbReference type="GO" id="GO:0002143">
    <property type="term" value="P:tRNA wobble position uridine thiolation"/>
    <property type="evidence" value="ECO:0007669"/>
    <property type="project" value="InterPro"/>
</dbReference>
<dbReference type="InterPro" id="IPR007215">
    <property type="entry name" value="Sulphur_relay_TusB/DsrH"/>
</dbReference>
<evidence type="ECO:0000313" key="1">
    <source>
        <dbReference type="EMBL" id="RDE24706.1"/>
    </source>
</evidence>
<proteinExistence type="predicted"/>
<protein>
    <submittedName>
        <fullName evidence="1">Sulfurtransferase complex subunit TusB</fullName>
    </submittedName>
</protein>
<evidence type="ECO:0000313" key="2">
    <source>
        <dbReference type="Proteomes" id="UP000253769"/>
    </source>
</evidence>
<dbReference type="GO" id="GO:1990228">
    <property type="term" value="C:sulfurtransferase complex"/>
    <property type="evidence" value="ECO:0007669"/>
    <property type="project" value="TreeGrafter"/>
</dbReference>
<dbReference type="PANTHER" id="PTHR37526">
    <property type="entry name" value="PROTEIN TUSB"/>
    <property type="match status" value="1"/>
</dbReference>
<dbReference type="GO" id="GO:0016740">
    <property type="term" value="F:transferase activity"/>
    <property type="evidence" value="ECO:0007669"/>
    <property type="project" value="UniProtKB-KW"/>
</dbReference>
<dbReference type="AlphaFoldDB" id="A0A369WVY5"/>
<reference evidence="1 2" key="1">
    <citation type="submission" date="2018-07" db="EMBL/GenBank/DDBJ databases">
        <title>Motiliproteus coralliicola sp. nov., a bacterium isolated from Coral.</title>
        <authorList>
            <person name="Wang G."/>
        </authorList>
    </citation>
    <scope>NUCLEOTIDE SEQUENCE [LARGE SCALE GENOMIC DNA]</scope>
    <source>
        <strain evidence="1 2">C34</strain>
    </source>
</reference>
<dbReference type="Pfam" id="PF04077">
    <property type="entry name" value="DsrH"/>
    <property type="match status" value="1"/>
</dbReference>
<gene>
    <name evidence="1" type="primary">dsrH</name>
    <name evidence="1" type="ORF">DV711_03715</name>
</gene>
<organism evidence="1 2">
    <name type="scientific">Motiliproteus coralliicola</name>
    <dbReference type="NCBI Taxonomy" id="2283196"/>
    <lineage>
        <taxon>Bacteria</taxon>
        <taxon>Pseudomonadati</taxon>
        <taxon>Pseudomonadota</taxon>
        <taxon>Gammaproteobacteria</taxon>
        <taxon>Oceanospirillales</taxon>
        <taxon>Oceanospirillaceae</taxon>
        <taxon>Motiliproteus</taxon>
    </lineage>
</organism>
<sequence length="98" mass="10971">MVLHTVNSSPTQSRCLEDCLQLIRPPAVLLLIEDGVYGATTAHQALLDQLPDEISCTVLQPDVDARGLRPLLSERFDLVDDNGFVELTMKCDRVQSWY</sequence>
<dbReference type="SUPFAM" id="SSF75169">
    <property type="entry name" value="DsrEFH-like"/>
    <property type="match status" value="1"/>
</dbReference>
<dbReference type="OrthoDB" id="9795117at2"/>
<name>A0A369WVY5_9GAMM</name>
<dbReference type="EMBL" id="QQOH01000001">
    <property type="protein sequence ID" value="RDE24706.1"/>
    <property type="molecule type" value="Genomic_DNA"/>
</dbReference>
<comment type="caution">
    <text evidence="1">The sequence shown here is derived from an EMBL/GenBank/DDBJ whole genome shotgun (WGS) entry which is preliminary data.</text>
</comment>
<accession>A0A369WVY5</accession>
<keyword evidence="2" id="KW-1185">Reference proteome</keyword>
<dbReference type="Proteomes" id="UP000253769">
    <property type="component" value="Unassembled WGS sequence"/>
</dbReference>
<dbReference type="PANTHER" id="PTHR37526:SF1">
    <property type="entry name" value="PROTEIN TUSB"/>
    <property type="match status" value="1"/>
</dbReference>
<keyword evidence="1" id="KW-0808">Transferase</keyword>
<dbReference type="Gene3D" id="3.40.1260.10">
    <property type="entry name" value="DsrEFH-like"/>
    <property type="match status" value="1"/>
</dbReference>
<dbReference type="InterPro" id="IPR027396">
    <property type="entry name" value="DsrEFH-like"/>
</dbReference>
<dbReference type="RefSeq" id="WP_114694293.1">
    <property type="nucleotide sequence ID" value="NZ_QQOH01000001.1"/>
</dbReference>
<dbReference type="NCBIfam" id="TIGR03011">
    <property type="entry name" value="sulf_tusB_dsrH"/>
    <property type="match status" value="1"/>
</dbReference>